<comment type="subunit">
    <text evidence="12">Heterodimer of a large membrane-associated beta subunit and a small pyruvoyl-containing alpha subunit.</text>
</comment>
<evidence type="ECO:0000256" key="7">
    <source>
        <dbReference type="ARBA" id="ARBA00023145"/>
    </source>
</evidence>
<evidence type="ECO:0000256" key="9">
    <source>
        <dbReference type="ARBA" id="ARBA00023239"/>
    </source>
</evidence>
<feature type="modified residue" description="Pyruvic acid (Ser); by autocatalysis" evidence="12">
    <location>
        <position position="251"/>
    </location>
</feature>
<keyword evidence="9 12" id="KW-0456">Lyase</keyword>
<evidence type="ECO:0000256" key="10">
    <source>
        <dbReference type="ARBA" id="ARBA00023264"/>
    </source>
</evidence>
<keyword evidence="6 12" id="KW-0472">Membrane</keyword>
<dbReference type="GO" id="GO:0005886">
    <property type="term" value="C:plasma membrane"/>
    <property type="evidence" value="ECO:0007669"/>
    <property type="project" value="UniProtKB-SubCell"/>
</dbReference>
<reference evidence="13 14" key="1">
    <citation type="submission" date="2019-10" db="EMBL/GenBank/DDBJ databases">
        <title>Whole-genome sequence of the extremophile Heliorestis acidaminivorans DSM 24790.</title>
        <authorList>
            <person name="Kyndt J.A."/>
            <person name="Meyer T.E."/>
        </authorList>
    </citation>
    <scope>NUCLEOTIDE SEQUENCE [LARGE SCALE GENOMIC DNA]</scope>
    <source>
        <strain evidence="13 14">DSM 24790</strain>
    </source>
</reference>
<evidence type="ECO:0000256" key="2">
    <source>
        <dbReference type="ARBA" id="ARBA00022475"/>
    </source>
</evidence>
<dbReference type="PANTHER" id="PTHR10067:SF6">
    <property type="entry name" value="PHOSPHATIDYLSERINE DECARBOXYLASE PROENZYME, MITOCHONDRIAL"/>
    <property type="match status" value="1"/>
</dbReference>
<feature type="active site" description="Charge relay system; for autoendoproteolytic cleavage activity" evidence="12">
    <location>
        <position position="251"/>
    </location>
</feature>
<comment type="cofactor">
    <cofactor evidence="12">
        <name>pyruvate</name>
        <dbReference type="ChEBI" id="CHEBI:15361"/>
    </cofactor>
    <text evidence="12">Binds 1 pyruvoyl group covalently per subunit.</text>
</comment>
<feature type="chain" id="PRO_5026400424" description="Phosphatidylserine decarboxylase beta chain" evidence="12">
    <location>
        <begin position="1"/>
        <end position="250"/>
    </location>
</feature>
<feature type="chain" id="PRO_5026400425" description="Phosphatidylserine decarboxylase alpha chain" evidence="12">
    <location>
        <begin position="251"/>
        <end position="286"/>
    </location>
</feature>
<dbReference type="PANTHER" id="PTHR10067">
    <property type="entry name" value="PHOSPHATIDYLSERINE DECARBOXYLASE"/>
    <property type="match status" value="1"/>
</dbReference>
<feature type="active site" description="Charge relay system; for autoendoproteolytic cleavage activity" evidence="12">
    <location>
        <position position="94"/>
    </location>
</feature>
<feature type="active site" description="Charge relay system; for autoendoproteolytic cleavage activity" evidence="12">
    <location>
        <position position="150"/>
    </location>
</feature>
<evidence type="ECO:0000256" key="4">
    <source>
        <dbReference type="ARBA" id="ARBA00022793"/>
    </source>
</evidence>
<dbReference type="AlphaFoldDB" id="A0A6I0ETH7"/>
<keyword evidence="4 12" id="KW-0210">Decarboxylase</keyword>
<evidence type="ECO:0000256" key="6">
    <source>
        <dbReference type="ARBA" id="ARBA00023136"/>
    </source>
</evidence>
<dbReference type="InterPro" id="IPR033178">
    <property type="entry name" value="PSD_type1_pro"/>
</dbReference>
<keyword evidence="11 12" id="KW-0670">Pyruvate</keyword>
<comment type="pathway">
    <text evidence="12">Phospholipid metabolism; phosphatidylethanolamine biosynthesis; phosphatidylethanolamine from CDP-diacylglycerol: step 2/2.</text>
</comment>
<comment type="function">
    <text evidence="12">Catalyzes the formation of phosphatidylethanolamine (PtdEtn) from phosphatidylserine (PtdSer).</text>
</comment>
<dbReference type="EC" id="4.1.1.65" evidence="12"/>
<evidence type="ECO:0000256" key="1">
    <source>
        <dbReference type="ARBA" id="ARBA00005189"/>
    </source>
</evidence>
<evidence type="ECO:0000256" key="11">
    <source>
        <dbReference type="ARBA" id="ARBA00023317"/>
    </source>
</evidence>
<dbReference type="Proteomes" id="UP000468766">
    <property type="component" value="Unassembled WGS sequence"/>
</dbReference>
<evidence type="ECO:0000256" key="3">
    <source>
        <dbReference type="ARBA" id="ARBA00022516"/>
    </source>
</evidence>
<proteinExistence type="inferred from homology"/>
<dbReference type="NCBIfam" id="TIGR00163">
    <property type="entry name" value="PS_decarb"/>
    <property type="match status" value="1"/>
</dbReference>
<evidence type="ECO:0000313" key="13">
    <source>
        <dbReference type="EMBL" id="KAB2952368.1"/>
    </source>
</evidence>
<accession>A0A6I0ETH7</accession>
<dbReference type="HAMAP" id="MF_00662">
    <property type="entry name" value="PS_decarb_PSD_B_type1"/>
    <property type="match status" value="1"/>
</dbReference>
<name>A0A6I0ETH7_9FIRM</name>
<comment type="pathway">
    <text evidence="1">Lipid metabolism.</text>
</comment>
<dbReference type="InterPro" id="IPR003817">
    <property type="entry name" value="PS_Dcarbxylase"/>
</dbReference>
<comment type="caution">
    <text evidence="13">The sequence shown here is derived from an EMBL/GenBank/DDBJ whole genome shotgun (WGS) entry which is preliminary data.</text>
</comment>
<dbReference type="EMBL" id="WBXO01000006">
    <property type="protein sequence ID" value="KAB2952368.1"/>
    <property type="molecule type" value="Genomic_DNA"/>
</dbReference>
<keyword evidence="3 12" id="KW-0444">Lipid biosynthesis</keyword>
<comment type="catalytic activity">
    <reaction evidence="12">
        <text>a 1,2-diacyl-sn-glycero-3-phospho-L-serine + H(+) = a 1,2-diacyl-sn-glycero-3-phosphoethanolamine + CO2</text>
        <dbReference type="Rhea" id="RHEA:20828"/>
        <dbReference type="ChEBI" id="CHEBI:15378"/>
        <dbReference type="ChEBI" id="CHEBI:16526"/>
        <dbReference type="ChEBI" id="CHEBI:57262"/>
        <dbReference type="ChEBI" id="CHEBI:64612"/>
        <dbReference type="EC" id="4.1.1.65"/>
    </reaction>
</comment>
<evidence type="ECO:0000256" key="12">
    <source>
        <dbReference type="HAMAP-Rule" id="MF_00662"/>
    </source>
</evidence>
<comment type="PTM">
    <text evidence="12">Is synthesized initially as an inactive proenzyme. Formation of the active enzyme involves a self-maturation process in which the active site pyruvoyl group is generated from an internal serine residue via an autocatalytic post-translational modification. Two non-identical subunits are generated from the proenzyme in this reaction, and the pyruvate is formed at the N-terminus of the alpha chain, which is derived from the carboxyl end of the proenzyme. The autoendoproteolytic cleavage occurs by a canonical serine protease mechanism, in which the side chain hydroxyl group of the serine supplies its oxygen atom to form the C-terminus of the beta chain, while the remainder of the serine residue undergoes an oxidative deamination to produce ammonia and the pyruvoyl prosthetic group on the alpha chain. During this reaction, the Ser that is part of the protease active site of the proenzyme becomes the pyruvoyl prosthetic group, which constitutes an essential element of the active site of the mature decarboxylase.</text>
</comment>
<comment type="similarity">
    <text evidence="12">Belongs to the phosphatidylserine decarboxylase family. PSD-B subfamily. Prokaryotic type I sub-subfamily.</text>
</comment>
<organism evidence="13 14">
    <name type="scientific">Heliorestis acidaminivorans</name>
    <dbReference type="NCBI Taxonomy" id="553427"/>
    <lineage>
        <taxon>Bacteria</taxon>
        <taxon>Bacillati</taxon>
        <taxon>Bacillota</taxon>
        <taxon>Clostridia</taxon>
        <taxon>Eubacteriales</taxon>
        <taxon>Heliobacteriaceae</taxon>
        <taxon>Heliorestis</taxon>
    </lineage>
</organism>
<feature type="site" description="Cleavage (non-hydrolytic); by autocatalysis" evidence="12">
    <location>
        <begin position="250"/>
        <end position="251"/>
    </location>
</feature>
<comment type="subcellular location">
    <subcellularLocation>
        <location evidence="12">Cell membrane</location>
        <topology evidence="12">Peripheral membrane protein</topology>
    </subcellularLocation>
</comment>
<evidence type="ECO:0000256" key="8">
    <source>
        <dbReference type="ARBA" id="ARBA00023209"/>
    </source>
</evidence>
<evidence type="ECO:0000313" key="14">
    <source>
        <dbReference type="Proteomes" id="UP000468766"/>
    </source>
</evidence>
<evidence type="ECO:0000256" key="5">
    <source>
        <dbReference type="ARBA" id="ARBA00023098"/>
    </source>
</evidence>
<dbReference type="GO" id="GO:0004609">
    <property type="term" value="F:phosphatidylserine decarboxylase activity"/>
    <property type="evidence" value="ECO:0007669"/>
    <property type="project" value="UniProtKB-UniRule"/>
</dbReference>
<gene>
    <name evidence="12 13" type="primary">psd</name>
    <name evidence="13" type="ORF">F9B85_09445</name>
</gene>
<keyword evidence="7 12" id="KW-0865">Zymogen</keyword>
<keyword evidence="5 12" id="KW-0443">Lipid metabolism</keyword>
<feature type="active site" description="Schiff-base intermediate with substrate; via pyruvic acid; for decarboxylase activity" evidence="12">
    <location>
        <position position="251"/>
    </location>
</feature>
<protein>
    <recommendedName>
        <fullName evidence="12">Phosphatidylserine decarboxylase proenzyme</fullName>
        <ecNumber evidence="12">4.1.1.65</ecNumber>
    </recommendedName>
    <component>
        <recommendedName>
            <fullName evidence="12">Phosphatidylserine decarboxylase alpha chain</fullName>
        </recommendedName>
    </component>
    <component>
        <recommendedName>
            <fullName evidence="12">Phosphatidylserine decarboxylase beta chain</fullName>
        </recommendedName>
    </component>
</protein>
<dbReference type="UniPathway" id="UPA00558">
    <property type="reaction ID" value="UER00616"/>
</dbReference>
<dbReference type="OrthoDB" id="9802030at2"/>
<keyword evidence="10 12" id="KW-1208">Phospholipid metabolism</keyword>
<dbReference type="Pfam" id="PF02666">
    <property type="entry name" value="PS_Dcarbxylase"/>
    <property type="match status" value="1"/>
</dbReference>
<keyword evidence="14" id="KW-1185">Reference proteome</keyword>
<keyword evidence="8 12" id="KW-0594">Phospholipid biosynthesis</keyword>
<dbReference type="GO" id="GO:0006646">
    <property type="term" value="P:phosphatidylethanolamine biosynthetic process"/>
    <property type="evidence" value="ECO:0007669"/>
    <property type="project" value="UniProtKB-UniRule"/>
</dbReference>
<dbReference type="InterPro" id="IPR033177">
    <property type="entry name" value="PSD-B"/>
</dbReference>
<keyword evidence="2 12" id="KW-1003">Cell membrane</keyword>
<sequence>MKSLSGGKGLRQLWLALFNILPDKWLSRRAGIWASATWSRAFIPLFARRFKINVEEAEKPLQDYGSLADFFIRKLKPGLRPISQDEHVIVSPVDGVVSQIGRITAGKLIQAKGITYSLEDLLGDSQKVKQFMGGHFVTIYLSPRDYHRIHTPYAGQVQGCAYWPGRLYPVNARGVQNVPGLFARNERLITYMDSQIGSFALVKVGAVIVGSIKVNYDTVVSNQGEKATAIDYTDGPFLQKGEELGYFQFGSTVILLFEKEKMEWLENLSSGCAVKMGEPIGKALNN</sequence>